<feature type="domain" description="Radical SAM core" evidence="6">
    <location>
        <begin position="89"/>
        <end position="313"/>
    </location>
</feature>
<dbReference type="Pfam" id="PF04055">
    <property type="entry name" value="Radical_SAM"/>
    <property type="match status" value="1"/>
</dbReference>
<comment type="caution">
    <text evidence="7">The sequence shown here is derived from an EMBL/GenBank/DDBJ whole genome shotgun (WGS) entry which is preliminary data.</text>
</comment>
<keyword evidence="5" id="KW-0411">Iron-sulfur</keyword>
<dbReference type="InterPro" id="IPR006638">
    <property type="entry name" value="Elp3/MiaA/NifB-like_rSAM"/>
</dbReference>
<dbReference type="InterPro" id="IPR013785">
    <property type="entry name" value="Aldolase_TIM"/>
</dbReference>
<dbReference type="Proteomes" id="UP000177506">
    <property type="component" value="Unassembled WGS sequence"/>
</dbReference>
<dbReference type="PANTHER" id="PTHR43306:SF1">
    <property type="entry name" value="7,8-DIHYDRO-6-HYDROXYMETHYLPTERIN DIMETHYLTRANSFERASE"/>
    <property type="match status" value="1"/>
</dbReference>
<evidence type="ECO:0000256" key="3">
    <source>
        <dbReference type="ARBA" id="ARBA00022723"/>
    </source>
</evidence>
<dbReference type="CDD" id="cd01335">
    <property type="entry name" value="Radical_SAM"/>
    <property type="match status" value="1"/>
</dbReference>
<dbReference type="InterPro" id="IPR058240">
    <property type="entry name" value="rSAM_sf"/>
</dbReference>
<organism evidence="7 8">
    <name type="scientific">Hymenobacter coccineus</name>
    <dbReference type="NCBI Taxonomy" id="1908235"/>
    <lineage>
        <taxon>Bacteria</taxon>
        <taxon>Pseudomonadati</taxon>
        <taxon>Bacteroidota</taxon>
        <taxon>Cytophagia</taxon>
        <taxon>Cytophagales</taxon>
        <taxon>Hymenobacteraceae</taxon>
        <taxon>Hymenobacter</taxon>
    </lineage>
</organism>
<dbReference type="PROSITE" id="PS51918">
    <property type="entry name" value="RADICAL_SAM"/>
    <property type="match status" value="1"/>
</dbReference>
<dbReference type="SFLD" id="SFLDG01067">
    <property type="entry name" value="SPASM/twitch_domain_containing"/>
    <property type="match status" value="1"/>
</dbReference>
<reference evidence="7 8" key="1">
    <citation type="submission" date="2016-08" db="EMBL/GenBank/DDBJ databases">
        <title>Hymenobacter coccineus sp. nov., Hymenobacter lapidarius sp. nov. and Hymenobacter glacialis sp. nov., isolated from Antarctic soil.</title>
        <authorList>
            <person name="Sedlacek I."/>
            <person name="Kralova S."/>
            <person name="Kyrova K."/>
            <person name="Maslanova I."/>
            <person name="Stankova E."/>
            <person name="Vrbovska V."/>
            <person name="Nemec M."/>
            <person name="Bartak M."/>
            <person name="Svec P."/>
            <person name="Busse H.-J."/>
            <person name="Pantucek R."/>
        </authorList>
    </citation>
    <scope>NUCLEOTIDE SEQUENCE [LARGE SCALE GENOMIC DNA]</scope>
    <source>
        <strain evidence="7 8">CCM 8649</strain>
    </source>
</reference>
<keyword evidence="2" id="KW-0949">S-adenosyl-L-methionine</keyword>
<dbReference type="AlphaFoldDB" id="A0A1G1TI41"/>
<gene>
    <name evidence="7" type="ORF">BEN49_06535</name>
</gene>
<keyword evidence="3" id="KW-0479">Metal-binding</keyword>
<dbReference type="PANTHER" id="PTHR43306">
    <property type="entry name" value="7,8-DIHYDRO-6-HYDROXYMETHYLPTERIN DIMETHYLTRANSFERASE"/>
    <property type="match status" value="1"/>
</dbReference>
<dbReference type="InterPro" id="IPR056488">
    <property type="entry name" value="Zn_ribbon_HMPTM"/>
</dbReference>
<dbReference type="SMART" id="SM00729">
    <property type="entry name" value="Elp3"/>
    <property type="match status" value="1"/>
</dbReference>
<proteinExistence type="predicted"/>
<evidence type="ECO:0000256" key="2">
    <source>
        <dbReference type="ARBA" id="ARBA00022691"/>
    </source>
</evidence>
<dbReference type="InterPro" id="IPR034474">
    <property type="entry name" value="Methyltransferase_Class_D"/>
</dbReference>
<dbReference type="InterPro" id="IPR007197">
    <property type="entry name" value="rSAM"/>
</dbReference>
<dbReference type="OrthoDB" id="7021155at2"/>
<evidence type="ECO:0000259" key="6">
    <source>
        <dbReference type="PROSITE" id="PS51918"/>
    </source>
</evidence>
<dbReference type="RefSeq" id="WP_070742841.1">
    <property type="nucleotide sequence ID" value="NZ_MDZA01000133.1"/>
</dbReference>
<comment type="cofactor">
    <cofactor evidence="1">
        <name>[4Fe-4S] cluster</name>
        <dbReference type="ChEBI" id="CHEBI:49883"/>
    </cofactor>
</comment>
<dbReference type="SFLD" id="SFLDS00029">
    <property type="entry name" value="Radical_SAM"/>
    <property type="match status" value="1"/>
</dbReference>
<dbReference type="Pfam" id="PF23545">
    <property type="entry name" value="Zn_ribbon_HMPTM"/>
    <property type="match status" value="1"/>
</dbReference>
<dbReference type="GO" id="GO:0046872">
    <property type="term" value="F:metal ion binding"/>
    <property type="evidence" value="ECO:0007669"/>
    <property type="project" value="UniProtKB-KW"/>
</dbReference>
<keyword evidence="4" id="KW-0408">Iron</keyword>
<keyword evidence="8" id="KW-1185">Reference proteome</keyword>
<dbReference type="GO" id="GO:0003824">
    <property type="term" value="F:catalytic activity"/>
    <property type="evidence" value="ECO:0007669"/>
    <property type="project" value="InterPro"/>
</dbReference>
<protein>
    <submittedName>
        <fullName evidence="7">Radical SAM protein</fullName>
    </submittedName>
</protein>
<dbReference type="SFLD" id="SFLDG01100">
    <property type="entry name" value="methyltransferase_(Class_D)"/>
    <property type="match status" value="1"/>
</dbReference>
<evidence type="ECO:0000256" key="5">
    <source>
        <dbReference type="ARBA" id="ARBA00023014"/>
    </source>
</evidence>
<evidence type="ECO:0000313" key="8">
    <source>
        <dbReference type="Proteomes" id="UP000177506"/>
    </source>
</evidence>
<dbReference type="Gene3D" id="3.20.20.70">
    <property type="entry name" value="Aldolase class I"/>
    <property type="match status" value="1"/>
</dbReference>
<evidence type="ECO:0000256" key="1">
    <source>
        <dbReference type="ARBA" id="ARBA00001966"/>
    </source>
</evidence>
<dbReference type="EMBL" id="MDZA01000133">
    <property type="protein sequence ID" value="OGX90556.1"/>
    <property type="molecule type" value="Genomic_DNA"/>
</dbReference>
<name>A0A1G1TI41_9BACT</name>
<accession>A0A1G1TI41</accession>
<evidence type="ECO:0000256" key="4">
    <source>
        <dbReference type="ARBA" id="ARBA00023004"/>
    </source>
</evidence>
<dbReference type="SUPFAM" id="SSF102114">
    <property type="entry name" value="Radical SAM enzymes"/>
    <property type="match status" value="1"/>
</dbReference>
<evidence type="ECO:0000313" key="7">
    <source>
        <dbReference type="EMBL" id="OGX90556.1"/>
    </source>
</evidence>
<dbReference type="GO" id="GO:0051536">
    <property type="term" value="F:iron-sulfur cluster binding"/>
    <property type="evidence" value="ECO:0007669"/>
    <property type="project" value="UniProtKB-KW"/>
</dbReference>
<sequence>MPERPYTYYDFTISLCPQCLRRIEAKIVFEDGNVYMLKRCPEHGRQKVRIATDVEYYKSIRNYVKPSETPLRFGTPTHYGCPYDCGLCTDHEQHSCLTVIEITDRCNLTCPTCYAESSPTHGRHRTLAEVEAMVDLVVANEGEPDVVQISGGEPTLHPQFWEILDMCKRKPIKHLMVNTNGVRLAKDEAFVARLATYSGAFEVYLQFDSFREHVLLAMRGRDLREVRQQALANLNKYNLSTTLVVTLQKGLNDDEMGDIIDFALKQRCVRGVTFQPTQGAGRLDNFNPETDSFSLTEVRQGIIAQSPVFTAADLLPVPCNPDALAMAYALKIDGEVIPLTRYVDPADLLSNGGNTIVYERDPRLRQHMLKLFSTANTVDAVVPEINQLLCCLPQVQAPNLGYDNLFRVIILQFMDAWNFDVRAVKKSCVHIVSKDLKIIPFETMNIFYRDPEKLARLEELRAERTGLV</sequence>